<dbReference type="EMBL" id="BJYR01000021">
    <property type="protein sequence ID" value="GEO01350.1"/>
    <property type="molecule type" value="Genomic_DNA"/>
</dbReference>
<organism evidence="2 3">
    <name type="scientific">Novosphingobium sediminis</name>
    <dbReference type="NCBI Taxonomy" id="707214"/>
    <lineage>
        <taxon>Bacteria</taxon>
        <taxon>Pseudomonadati</taxon>
        <taxon>Pseudomonadota</taxon>
        <taxon>Alphaproteobacteria</taxon>
        <taxon>Sphingomonadales</taxon>
        <taxon>Sphingomonadaceae</taxon>
        <taxon>Novosphingobium</taxon>
    </lineage>
</organism>
<dbReference type="Gene3D" id="1.10.10.10">
    <property type="entry name" value="Winged helix-like DNA-binding domain superfamily/Winged helix DNA-binding domain"/>
    <property type="match status" value="1"/>
</dbReference>
<evidence type="ECO:0000313" key="3">
    <source>
        <dbReference type="Proteomes" id="UP000321464"/>
    </source>
</evidence>
<dbReference type="InterPro" id="IPR036388">
    <property type="entry name" value="WH-like_DNA-bd_sf"/>
</dbReference>
<dbReference type="RefSeq" id="WP_147160670.1">
    <property type="nucleotide sequence ID" value="NZ_BJYR01000021.1"/>
</dbReference>
<dbReference type="InterPro" id="IPR036390">
    <property type="entry name" value="WH_DNA-bd_sf"/>
</dbReference>
<dbReference type="AlphaFoldDB" id="A0A512ANR3"/>
<dbReference type="InterPro" id="IPR039422">
    <property type="entry name" value="MarR/SlyA-like"/>
</dbReference>
<accession>A0A512ANR3</accession>
<dbReference type="GO" id="GO:0003700">
    <property type="term" value="F:DNA-binding transcription factor activity"/>
    <property type="evidence" value="ECO:0007669"/>
    <property type="project" value="InterPro"/>
</dbReference>
<comment type="caution">
    <text evidence="2">The sequence shown here is derived from an EMBL/GenBank/DDBJ whole genome shotgun (WGS) entry which is preliminary data.</text>
</comment>
<dbReference type="GO" id="GO:0006950">
    <property type="term" value="P:response to stress"/>
    <property type="evidence" value="ECO:0007669"/>
    <property type="project" value="TreeGrafter"/>
</dbReference>
<proteinExistence type="predicted"/>
<dbReference type="OrthoDB" id="8256382at2"/>
<dbReference type="SUPFAM" id="SSF46785">
    <property type="entry name" value="Winged helix' DNA-binding domain"/>
    <property type="match status" value="1"/>
</dbReference>
<dbReference type="PANTHER" id="PTHR33164">
    <property type="entry name" value="TRANSCRIPTIONAL REGULATOR, MARR FAMILY"/>
    <property type="match status" value="1"/>
</dbReference>
<dbReference type="InterPro" id="IPR000835">
    <property type="entry name" value="HTH_MarR-typ"/>
</dbReference>
<name>A0A512ANR3_9SPHN</name>
<evidence type="ECO:0000259" key="1">
    <source>
        <dbReference type="PROSITE" id="PS50995"/>
    </source>
</evidence>
<keyword evidence="3" id="KW-1185">Reference proteome</keyword>
<evidence type="ECO:0000313" key="2">
    <source>
        <dbReference type="EMBL" id="GEO01350.1"/>
    </source>
</evidence>
<sequence>MAVLTNALDKLLGYQMRRATAVLMADFVRTLADFDMRPAEITTLLVIAENPDCSQSEVGEAIAIKRANMVPIIARLIERGLVARTRVDGRSLALRVTGKGAELAAEAWRRIAEHEARFRDRLAPANLDTVLAALPVLRSAVDDGGPADGQ</sequence>
<dbReference type="SMART" id="SM00347">
    <property type="entry name" value="HTH_MARR"/>
    <property type="match status" value="1"/>
</dbReference>
<protein>
    <recommendedName>
        <fullName evidence="1">HTH marR-type domain-containing protein</fullName>
    </recommendedName>
</protein>
<dbReference type="PROSITE" id="PS50995">
    <property type="entry name" value="HTH_MARR_2"/>
    <property type="match status" value="1"/>
</dbReference>
<reference evidence="2 3" key="1">
    <citation type="submission" date="2019-07" db="EMBL/GenBank/DDBJ databases">
        <title>Whole genome shotgun sequence of Novosphingobium sediminis NBRC 106119.</title>
        <authorList>
            <person name="Hosoyama A."/>
            <person name="Uohara A."/>
            <person name="Ohji S."/>
            <person name="Ichikawa N."/>
        </authorList>
    </citation>
    <scope>NUCLEOTIDE SEQUENCE [LARGE SCALE GENOMIC DNA]</scope>
    <source>
        <strain evidence="2 3">NBRC 106119</strain>
    </source>
</reference>
<dbReference type="Proteomes" id="UP000321464">
    <property type="component" value="Unassembled WGS sequence"/>
</dbReference>
<gene>
    <name evidence="2" type="ORF">NSE01_31820</name>
</gene>
<dbReference type="PANTHER" id="PTHR33164:SF43">
    <property type="entry name" value="HTH-TYPE TRANSCRIPTIONAL REPRESSOR YETL"/>
    <property type="match status" value="1"/>
</dbReference>
<feature type="domain" description="HTH marR-type" evidence="1">
    <location>
        <begin position="9"/>
        <end position="139"/>
    </location>
</feature>
<dbReference type="Pfam" id="PF12802">
    <property type="entry name" value="MarR_2"/>
    <property type="match status" value="1"/>
</dbReference>